<dbReference type="Pfam" id="PF12840">
    <property type="entry name" value="HTH_20"/>
    <property type="match status" value="1"/>
</dbReference>
<dbReference type="InterPro" id="IPR036390">
    <property type="entry name" value="WH_DNA-bd_sf"/>
</dbReference>
<dbReference type="EMBL" id="AP028907">
    <property type="protein sequence ID" value="BES81928.1"/>
    <property type="molecule type" value="Genomic_DNA"/>
</dbReference>
<dbReference type="CDD" id="cd00090">
    <property type="entry name" value="HTH_ARSR"/>
    <property type="match status" value="1"/>
</dbReference>
<dbReference type="SUPFAM" id="SSF46785">
    <property type="entry name" value="Winged helix' DNA-binding domain"/>
    <property type="match status" value="1"/>
</dbReference>
<dbReference type="Gene3D" id="1.10.10.10">
    <property type="entry name" value="Winged helix-like DNA-binding domain superfamily/Winged helix DNA-binding domain"/>
    <property type="match status" value="1"/>
</dbReference>
<accession>A0ABM8IWI5</accession>
<dbReference type="RefSeq" id="WP_338248762.1">
    <property type="nucleotide sequence ID" value="NZ_AP028907.1"/>
</dbReference>
<protein>
    <recommendedName>
        <fullName evidence="4">HTH arsR-type domain-containing protein</fullName>
    </recommendedName>
</protein>
<dbReference type="InterPro" id="IPR036388">
    <property type="entry name" value="WH-like_DNA-bd_sf"/>
</dbReference>
<evidence type="ECO:0000313" key="2">
    <source>
        <dbReference type="EMBL" id="BES81928.1"/>
    </source>
</evidence>
<sequence length="380" mass="40943">MATDSYDAAFLEAFLGYYNATARLVYFLNSSRVLDELECGPSDVLVLLDPNIDDTGLAHNASERIARLLVDGCTVVATHNGLALLNLTLTELGYVVHSVDNVTVTMPGYNTTKYRYAYLVTPDGRVLNTTVWSIEVGKGRLVGVALNVVWAYADTRNTTYLELLYSALQEALSSPPRPGVGTAATAVGVAVAGSAAATLASSRAYTRAGTPRGGGGGGHTGRSGGLGGTGGAGEPEDALVVAPLRVKTEPSEMLEHPLRARMLQVLRERGAVHHNELMRVLGVSKATLRWHLYMLLRGGYIGSLRYKKYLVYFARGRELDAIRSLAARDEQFCGILQGLAEGVPLEVLSRRYRVSVKGLQDLSELVKRLDGKLTDVCREA</sequence>
<dbReference type="GeneID" id="89289506"/>
<evidence type="ECO:0000313" key="3">
    <source>
        <dbReference type="Proteomes" id="UP001341135"/>
    </source>
</evidence>
<organism evidence="2 3">
    <name type="scientific">Pyrodictium abyssi</name>
    <dbReference type="NCBI Taxonomy" id="54256"/>
    <lineage>
        <taxon>Archaea</taxon>
        <taxon>Thermoproteota</taxon>
        <taxon>Thermoprotei</taxon>
        <taxon>Desulfurococcales</taxon>
        <taxon>Pyrodictiaceae</taxon>
        <taxon>Pyrodictium</taxon>
    </lineage>
</organism>
<evidence type="ECO:0000256" key="1">
    <source>
        <dbReference type="SAM" id="MobiDB-lite"/>
    </source>
</evidence>
<name>A0ABM8IWI5_9CREN</name>
<keyword evidence="3" id="KW-1185">Reference proteome</keyword>
<dbReference type="Proteomes" id="UP001341135">
    <property type="component" value="Chromosome"/>
</dbReference>
<feature type="region of interest" description="Disordered" evidence="1">
    <location>
        <begin position="206"/>
        <end position="232"/>
    </location>
</feature>
<feature type="compositionally biased region" description="Gly residues" evidence="1">
    <location>
        <begin position="211"/>
        <end position="232"/>
    </location>
</feature>
<evidence type="ECO:0008006" key="4">
    <source>
        <dbReference type="Google" id="ProtNLM"/>
    </source>
</evidence>
<proteinExistence type="predicted"/>
<reference evidence="2 3" key="1">
    <citation type="submission" date="2023-09" db="EMBL/GenBank/DDBJ databases">
        <title>Pyrofollis japonicus gen. nov. sp. nov., a novel member of the family Pyrodictiaceae isolated from the Iheya North hydrothermal field.</title>
        <authorList>
            <person name="Miyazaki U."/>
            <person name="Sanari M."/>
            <person name="Tame A."/>
            <person name="Kitajima M."/>
            <person name="Okamoto A."/>
            <person name="Sawayama S."/>
            <person name="Miyazaki J."/>
            <person name="Takai K."/>
            <person name="Nakagawa S."/>
        </authorList>
    </citation>
    <scope>NUCLEOTIDE SEQUENCE [LARGE SCALE GENOMIC DNA]</scope>
    <source>
        <strain evidence="2 3">AV2</strain>
    </source>
</reference>
<gene>
    <name evidence="2" type="ORF">PABY_14950</name>
</gene>
<dbReference type="InterPro" id="IPR011991">
    <property type="entry name" value="ArsR-like_HTH"/>
</dbReference>